<dbReference type="KEGG" id="psa:PST_1403"/>
<dbReference type="HOGENOM" id="CLU_2809256_0_0_6"/>
<dbReference type="EMBL" id="CP000304">
    <property type="protein sequence ID" value="ABP79094.1"/>
    <property type="molecule type" value="Genomic_DNA"/>
</dbReference>
<proteinExistence type="predicted"/>
<keyword evidence="2" id="KW-1185">Reference proteome</keyword>
<evidence type="ECO:0000313" key="1">
    <source>
        <dbReference type="EMBL" id="ABP79094.1"/>
    </source>
</evidence>
<evidence type="ECO:0000313" key="2">
    <source>
        <dbReference type="Proteomes" id="UP000000233"/>
    </source>
</evidence>
<sequence length="67" mass="7308">MKRERDGPGRSFYPCIAATREKRKGLSSVGARGRLVLLAIRTTIADDRRQAGSYGFGVHMRLSGGVT</sequence>
<protein>
    <submittedName>
        <fullName evidence="1">Uncharacterized protein</fullName>
    </submittedName>
</protein>
<gene>
    <name evidence="1" type="ordered locus">PST_1403</name>
</gene>
<name>A4VJE3_STUS1</name>
<dbReference type="Proteomes" id="UP000000233">
    <property type="component" value="Chromosome"/>
</dbReference>
<reference evidence="1 2" key="1">
    <citation type="journal article" date="2008" name="Proc. Natl. Acad. Sci. U.S.A.">
        <title>Nitrogen fixation island and rhizosphere competence traits in the genome of root-associated Pseudomonas stutzeri A1501.</title>
        <authorList>
            <person name="Yan Y."/>
            <person name="Yang J."/>
            <person name="Dou Y."/>
            <person name="Chen M."/>
            <person name="Ping S."/>
            <person name="Peng J."/>
            <person name="Lu W."/>
            <person name="Zhang W."/>
            <person name="Yao Z."/>
            <person name="Li H."/>
            <person name="Liu W."/>
            <person name="He S."/>
            <person name="Geng L."/>
            <person name="Zhang X."/>
            <person name="Yang F."/>
            <person name="Yu H."/>
            <person name="Zhan Y."/>
            <person name="Li D."/>
            <person name="Lin Z."/>
            <person name="Wang Y."/>
            <person name="Elmerich C."/>
            <person name="Lin M."/>
            <person name="Jin Q."/>
        </authorList>
    </citation>
    <scope>NUCLEOTIDE SEQUENCE [LARGE SCALE GENOMIC DNA]</scope>
    <source>
        <strain evidence="1 2">A1501</strain>
    </source>
</reference>
<organism evidence="1 2">
    <name type="scientific">Stutzerimonas stutzeri (strain A1501)</name>
    <name type="common">Pseudomonas stutzeri</name>
    <dbReference type="NCBI Taxonomy" id="379731"/>
    <lineage>
        <taxon>Bacteria</taxon>
        <taxon>Pseudomonadati</taxon>
        <taxon>Pseudomonadota</taxon>
        <taxon>Gammaproteobacteria</taxon>
        <taxon>Pseudomonadales</taxon>
        <taxon>Pseudomonadaceae</taxon>
        <taxon>Stutzerimonas</taxon>
    </lineage>
</organism>
<accession>A4VJE3</accession>
<dbReference type="AlphaFoldDB" id="A4VJE3"/>